<keyword evidence="1" id="KW-0808">Transferase</keyword>
<dbReference type="NCBIfam" id="NF004353">
    <property type="entry name" value="PRK05731.2-2"/>
    <property type="match status" value="1"/>
</dbReference>
<keyword evidence="4" id="KW-1185">Reference proteome</keyword>
<feature type="binding site" evidence="1">
    <location>
        <position position="203"/>
    </location>
    <ligand>
        <name>Mg(2+)</name>
        <dbReference type="ChEBI" id="CHEBI:18420"/>
        <label>5</label>
    </ligand>
</feature>
<keyword evidence="1 3" id="KW-0418">Kinase</keyword>
<dbReference type="InterPro" id="IPR036676">
    <property type="entry name" value="PurM-like_C_sf"/>
</dbReference>
<dbReference type="InterPro" id="IPR036921">
    <property type="entry name" value="PurM-like_N_sf"/>
</dbReference>
<comment type="function">
    <text evidence="1">Catalyzes the ATP-dependent phosphorylation of thiamine-monophosphate (TMP) to form thiamine-pyrophosphate (TPP), the active form of vitamin B1.</text>
</comment>
<proteinExistence type="inferred from homology"/>
<feature type="binding site" evidence="1">
    <location>
        <position position="66"/>
    </location>
    <ligand>
        <name>Mg(2+)</name>
        <dbReference type="ChEBI" id="CHEBI:18420"/>
        <label>4</label>
    </ligand>
</feature>
<gene>
    <name evidence="1" type="primary">thiL</name>
    <name evidence="3" type="ORF">SAMN02745355_0136</name>
</gene>
<dbReference type="PIRSF" id="PIRSF005303">
    <property type="entry name" value="Thiam_monoph_kin"/>
    <property type="match status" value="1"/>
</dbReference>
<dbReference type="Gene3D" id="3.30.1330.10">
    <property type="entry name" value="PurM-like, N-terminal domain"/>
    <property type="match status" value="1"/>
</dbReference>
<dbReference type="AlphaFoldDB" id="A0A8G2L6N1"/>
<organism evidence="3 4">
    <name type="scientific">Picrophilus torridus (strain ATCC 700027 / DSM 9790 / JCM 10055 / NBRC 100828 / KAW 2/3)</name>
    <dbReference type="NCBI Taxonomy" id="1122961"/>
    <lineage>
        <taxon>Archaea</taxon>
        <taxon>Methanobacteriati</taxon>
        <taxon>Thermoplasmatota</taxon>
        <taxon>Thermoplasmata</taxon>
        <taxon>Thermoplasmatales</taxon>
        <taxon>Picrophilaceae</taxon>
        <taxon>Picrophilus</taxon>
    </lineage>
</organism>
<dbReference type="SUPFAM" id="SSF56042">
    <property type="entry name" value="PurM C-terminal domain-like"/>
    <property type="match status" value="1"/>
</dbReference>
<name>A0A8G2L6N1_PICTO</name>
<dbReference type="UniPathway" id="UPA00060">
    <property type="reaction ID" value="UER00142"/>
</dbReference>
<feature type="binding site" evidence="1">
    <location>
        <position position="200"/>
    </location>
    <ligand>
        <name>Mg(2+)</name>
        <dbReference type="ChEBI" id="CHEBI:18420"/>
        <label>3</label>
    </ligand>
</feature>
<feature type="binding site" evidence="1">
    <location>
        <position position="22"/>
    </location>
    <ligand>
        <name>Mg(2+)</name>
        <dbReference type="ChEBI" id="CHEBI:18420"/>
        <label>4</label>
    </ligand>
</feature>
<protein>
    <recommendedName>
        <fullName evidence="1">Thiamine-monophosphate kinase</fullName>
        <shortName evidence="1">TMP kinase</shortName>
        <shortName evidence="1">Thiamine-phosphate kinase</shortName>
        <ecNumber evidence="1">2.7.4.16</ecNumber>
    </recommendedName>
</protein>
<feature type="binding site" evidence="1">
    <location>
        <position position="36"/>
    </location>
    <ligand>
        <name>Mg(2+)</name>
        <dbReference type="ChEBI" id="CHEBI:18420"/>
        <label>4</label>
    </ligand>
</feature>
<feature type="binding site" evidence="1">
    <location>
        <position position="66"/>
    </location>
    <ligand>
        <name>Mg(2+)</name>
        <dbReference type="ChEBI" id="CHEBI:18420"/>
        <label>3</label>
    </ligand>
</feature>
<feature type="binding site" evidence="1">
    <location>
        <position position="38"/>
    </location>
    <ligand>
        <name>Mg(2+)</name>
        <dbReference type="ChEBI" id="CHEBI:18420"/>
        <label>1</label>
    </ligand>
</feature>
<accession>A0A8G2L6N1</accession>
<feature type="binding site" evidence="1">
    <location>
        <position position="307"/>
    </location>
    <ligand>
        <name>substrate</name>
    </ligand>
</feature>
<keyword evidence="1" id="KW-0460">Magnesium</keyword>
<evidence type="ECO:0000256" key="1">
    <source>
        <dbReference type="HAMAP-Rule" id="MF_02128"/>
    </source>
</evidence>
<dbReference type="EMBL" id="FWYE01000001">
    <property type="protein sequence ID" value="SMD30267.1"/>
    <property type="molecule type" value="Genomic_DNA"/>
</dbReference>
<dbReference type="GO" id="GO:0005524">
    <property type="term" value="F:ATP binding"/>
    <property type="evidence" value="ECO:0007669"/>
    <property type="project" value="UniProtKB-UniRule"/>
</dbReference>
<keyword evidence="1" id="KW-0547">Nucleotide-binding</keyword>
<feature type="binding site" evidence="1">
    <location>
        <position position="22"/>
    </location>
    <ligand>
        <name>Mg(2+)</name>
        <dbReference type="ChEBI" id="CHEBI:18420"/>
        <label>3</label>
    </ligand>
</feature>
<dbReference type="GO" id="GO:0009228">
    <property type="term" value="P:thiamine biosynthetic process"/>
    <property type="evidence" value="ECO:0007669"/>
    <property type="project" value="UniProtKB-KW"/>
</dbReference>
<dbReference type="Pfam" id="PF00586">
    <property type="entry name" value="AIRS"/>
    <property type="match status" value="1"/>
</dbReference>
<dbReference type="HAMAP" id="MF_02128">
    <property type="entry name" value="TMP_kinase"/>
    <property type="match status" value="1"/>
</dbReference>
<dbReference type="PANTHER" id="PTHR30270:SF3">
    <property type="entry name" value="THIAMINE-MONOPHOSPHATE KINASE"/>
    <property type="match status" value="1"/>
</dbReference>
<comment type="miscellaneous">
    <text evidence="1">Reaction mechanism of ThiL seems to utilize a direct, inline transfer of the gamma-phosphate of ATP to TMP rather than a phosphorylated enzyme intermediate.</text>
</comment>
<dbReference type="InterPro" id="IPR016188">
    <property type="entry name" value="PurM-like_N"/>
</dbReference>
<comment type="caution">
    <text evidence="1">Lacks conserved residue(s) required for the propagation of feature annotation.</text>
</comment>
<dbReference type="RefSeq" id="WP_084272312.1">
    <property type="nucleotide sequence ID" value="NZ_FWYE01000001.1"/>
</dbReference>
<feature type="binding site" evidence="1">
    <location>
        <position position="138"/>
    </location>
    <ligand>
        <name>ATP</name>
        <dbReference type="ChEBI" id="CHEBI:30616"/>
    </ligand>
</feature>
<feature type="binding site" evidence="1">
    <location>
        <position position="66"/>
    </location>
    <ligand>
        <name>Mg(2+)</name>
        <dbReference type="ChEBI" id="CHEBI:18420"/>
        <label>2</label>
    </ligand>
</feature>
<reference evidence="3 4" key="1">
    <citation type="submission" date="2017-04" db="EMBL/GenBank/DDBJ databases">
        <authorList>
            <person name="Varghese N."/>
            <person name="Submissions S."/>
        </authorList>
    </citation>
    <scope>NUCLEOTIDE SEQUENCE [LARGE SCALE GENOMIC DNA]</scope>
    <source>
        <strain evidence="3 4">DSM 9789</strain>
    </source>
</reference>
<keyword evidence="1" id="KW-0784">Thiamine biosynthesis</keyword>
<dbReference type="Gene3D" id="3.90.650.10">
    <property type="entry name" value="PurM-like C-terminal domain"/>
    <property type="match status" value="1"/>
</dbReference>
<dbReference type="CDD" id="cd02194">
    <property type="entry name" value="ThiL"/>
    <property type="match status" value="1"/>
</dbReference>
<dbReference type="NCBIfam" id="TIGR01379">
    <property type="entry name" value="thiL"/>
    <property type="match status" value="1"/>
</dbReference>
<keyword evidence="1" id="KW-0479">Metal-binding</keyword>
<dbReference type="PANTHER" id="PTHR30270">
    <property type="entry name" value="THIAMINE-MONOPHOSPHATE KINASE"/>
    <property type="match status" value="1"/>
</dbReference>
<comment type="similarity">
    <text evidence="1">Belongs to the thiamine-monophosphate kinase family.</text>
</comment>
<feature type="binding site" evidence="1">
    <location>
        <position position="202"/>
    </location>
    <ligand>
        <name>ATP</name>
        <dbReference type="ChEBI" id="CHEBI:30616"/>
    </ligand>
</feature>
<feature type="domain" description="PurM-like N-terminal" evidence="2">
    <location>
        <begin position="20"/>
        <end position="130"/>
    </location>
</feature>
<sequence>MKLSELGERLIIKELEPEPGDDCSLIESGNSYYLISSDLITRKTHIPDGASYDLAGKFFATINLSDIAAMAGRPIGIMVSYSVNPDLDIRDLKAFHDGIKKQMNRFNAKILGGDTKEGEDFTVSGTIIGIQERSLVRRRSDIKPGQKVYVTNDIGRSSSGFLFYKNNYKRDLGISLMMNVEPRINEAIKISQSGAMFMMDLSDGLAASFYQIRNDYKTGFKIYYERIPKSMYVKEASKISGVDEKEIILSGGGDYELLFSVPYDTSEAFERSMSLNNINVSCIGETYDGANIINMDGSWEELRSHGYEHFLKEPF</sequence>
<evidence type="ECO:0000259" key="2">
    <source>
        <dbReference type="Pfam" id="PF00586"/>
    </source>
</evidence>
<dbReference type="SUPFAM" id="SSF55326">
    <property type="entry name" value="PurM N-terminal domain-like"/>
    <property type="match status" value="1"/>
</dbReference>
<feature type="binding site" evidence="1">
    <location>
        <position position="114"/>
    </location>
    <ligand>
        <name>Mg(2+)</name>
        <dbReference type="ChEBI" id="CHEBI:18420"/>
        <label>1</label>
    </ligand>
</feature>
<dbReference type="GO" id="GO:0000287">
    <property type="term" value="F:magnesium ion binding"/>
    <property type="evidence" value="ECO:0007669"/>
    <property type="project" value="UniProtKB-UniRule"/>
</dbReference>
<comment type="catalytic activity">
    <reaction evidence="1">
        <text>thiamine phosphate + ATP = thiamine diphosphate + ADP</text>
        <dbReference type="Rhea" id="RHEA:15913"/>
        <dbReference type="ChEBI" id="CHEBI:30616"/>
        <dbReference type="ChEBI" id="CHEBI:37575"/>
        <dbReference type="ChEBI" id="CHEBI:58937"/>
        <dbReference type="ChEBI" id="CHEBI:456216"/>
        <dbReference type="EC" id="2.7.4.16"/>
    </reaction>
</comment>
<evidence type="ECO:0000313" key="4">
    <source>
        <dbReference type="Proteomes" id="UP000192315"/>
    </source>
</evidence>
<feature type="binding site" evidence="1">
    <location>
        <position position="38"/>
    </location>
    <ligand>
        <name>Mg(2+)</name>
        <dbReference type="ChEBI" id="CHEBI:18420"/>
        <label>2</label>
    </ligand>
</feature>
<feature type="binding site" evidence="1">
    <location>
        <position position="37"/>
    </location>
    <ligand>
        <name>Mg(2+)</name>
        <dbReference type="ChEBI" id="CHEBI:18420"/>
        <label>1</label>
    </ligand>
</feature>
<comment type="caution">
    <text evidence="3">The sequence shown here is derived from an EMBL/GenBank/DDBJ whole genome shotgun (WGS) entry which is preliminary data.</text>
</comment>
<dbReference type="InterPro" id="IPR006283">
    <property type="entry name" value="ThiL-like"/>
</dbReference>
<keyword evidence="1" id="KW-0067">ATP-binding</keyword>
<dbReference type="GO" id="GO:0009229">
    <property type="term" value="P:thiamine diphosphate biosynthetic process"/>
    <property type="evidence" value="ECO:0007669"/>
    <property type="project" value="UniProtKB-UniRule"/>
</dbReference>
<dbReference type="GO" id="GO:0009030">
    <property type="term" value="F:thiamine-phosphate kinase activity"/>
    <property type="evidence" value="ECO:0007669"/>
    <property type="project" value="UniProtKB-UniRule"/>
</dbReference>
<dbReference type="Proteomes" id="UP000192315">
    <property type="component" value="Unassembled WGS sequence"/>
</dbReference>
<feature type="binding site" evidence="1">
    <location>
        <position position="45"/>
    </location>
    <ligand>
        <name>substrate</name>
    </ligand>
</feature>
<evidence type="ECO:0000313" key="3">
    <source>
        <dbReference type="EMBL" id="SMD30267.1"/>
    </source>
</evidence>
<dbReference type="EC" id="2.7.4.16" evidence="1"/>
<feature type="binding site" evidence="1">
    <location>
        <begin position="113"/>
        <end position="114"/>
    </location>
    <ligand>
        <name>ATP</name>
        <dbReference type="ChEBI" id="CHEBI:30616"/>
    </ligand>
</feature>
<comment type="pathway">
    <text evidence="1">Cofactor biosynthesis; thiamine diphosphate biosynthesis; thiamine diphosphate from thiamine phosphate: step 1/1.</text>
</comment>